<evidence type="ECO:0000313" key="3">
    <source>
        <dbReference type="Proteomes" id="UP000323632"/>
    </source>
</evidence>
<proteinExistence type="predicted"/>
<dbReference type="Proteomes" id="UP000323632">
    <property type="component" value="Unassembled WGS sequence"/>
</dbReference>
<accession>A0A5M6CPC5</accession>
<evidence type="ECO:0008006" key="4">
    <source>
        <dbReference type="Google" id="ProtNLM"/>
    </source>
</evidence>
<evidence type="ECO:0000313" key="2">
    <source>
        <dbReference type="EMBL" id="KAA5536866.1"/>
    </source>
</evidence>
<comment type="caution">
    <text evidence="2">The sequence shown here is derived from an EMBL/GenBank/DDBJ whole genome shotgun (WGS) entry which is preliminary data.</text>
</comment>
<dbReference type="RefSeq" id="WP_150031443.1">
    <property type="nucleotide sequence ID" value="NZ_VWSH01000001.1"/>
</dbReference>
<evidence type="ECO:0000256" key="1">
    <source>
        <dbReference type="SAM" id="SignalP"/>
    </source>
</evidence>
<reference evidence="2 3" key="1">
    <citation type="submission" date="2019-09" db="EMBL/GenBank/DDBJ databases">
        <title>Genome sequence and assembly of Taibaiella sp.</title>
        <authorList>
            <person name="Chhetri G."/>
        </authorList>
    </citation>
    <scope>NUCLEOTIDE SEQUENCE [LARGE SCALE GENOMIC DNA]</scope>
    <source>
        <strain evidence="2 3">KVB11</strain>
    </source>
</reference>
<gene>
    <name evidence="2" type="ORF">F0919_04120</name>
</gene>
<dbReference type="EMBL" id="VWSH01000001">
    <property type="protein sequence ID" value="KAA5536866.1"/>
    <property type="molecule type" value="Genomic_DNA"/>
</dbReference>
<sequence>MLKYFTPLCFICLSASAQQTEIPISISVFNNGTSLPGSGILGVFSKTIHPGFDIGTYHLYKSATKHDFIQTFKLGYFYHQFNQHAIQLYSEFGYRYKTNTGFYAEGLLGVGYLHSFADVQQFKFKNGRYVKKANWGRPQLMATASIDAGYNFQTKQQLPLRIFLQYQFWMQTPFVNKYVPLLPNAALHLGIVYTFKKGQDCCHKI</sequence>
<dbReference type="AlphaFoldDB" id="A0A5M6CPC5"/>
<protein>
    <recommendedName>
        <fullName evidence="4">Outer membrane protein beta-barrel domain-containing protein</fullName>
    </recommendedName>
</protein>
<feature type="signal peptide" evidence="1">
    <location>
        <begin position="1"/>
        <end position="17"/>
    </location>
</feature>
<keyword evidence="1" id="KW-0732">Signal</keyword>
<organism evidence="2 3">
    <name type="scientific">Taibaiella lutea</name>
    <dbReference type="NCBI Taxonomy" id="2608001"/>
    <lineage>
        <taxon>Bacteria</taxon>
        <taxon>Pseudomonadati</taxon>
        <taxon>Bacteroidota</taxon>
        <taxon>Chitinophagia</taxon>
        <taxon>Chitinophagales</taxon>
        <taxon>Chitinophagaceae</taxon>
        <taxon>Taibaiella</taxon>
    </lineage>
</organism>
<feature type="chain" id="PRO_5024460679" description="Outer membrane protein beta-barrel domain-containing protein" evidence="1">
    <location>
        <begin position="18"/>
        <end position="205"/>
    </location>
</feature>
<keyword evidence="3" id="KW-1185">Reference proteome</keyword>
<name>A0A5M6CPC5_9BACT</name>